<dbReference type="Gene3D" id="3.40.850.10">
    <property type="entry name" value="Kinesin motor domain"/>
    <property type="match status" value="1"/>
</dbReference>
<evidence type="ECO:0000256" key="4">
    <source>
        <dbReference type="ARBA" id="ARBA00023175"/>
    </source>
</evidence>
<dbReference type="PROSITE" id="PS00411">
    <property type="entry name" value="KINESIN_MOTOR_1"/>
    <property type="match status" value="1"/>
</dbReference>
<dbReference type="GO" id="GO:0005524">
    <property type="term" value="F:ATP binding"/>
    <property type="evidence" value="ECO:0007669"/>
    <property type="project" value="UniProtKB-UniRule"/>
</dbReference>
<keyword evidence="2 6" id="KW-0547">Nucleotide-binding</keyword>
<proteinExistence type="inferred from homology"/>
<reference evidence="9 10" key="1">
    <citation type="submission" date="2024-12" db="EMBL/GenBank/DDBJ databases">
        <title>The unique morphological basis and parallel evolutionary history of personate flowers in Penstemon.</title>
        <authorList>
            <person name="Depatie T.H."/>
            <person name="Wessinger C.A."/>
        </authorList>
    </citation>
    <scope>NUCLEOTIDE SEQUENCE [LARGE SCALE GENOMIC DNA]</scope>
    <source>
        <strain evidence="9">WTNN_2</strain>
        <tissue evidence="9">Leaf</tissue>
    </source>
</reference>
<dbReference type="Pfam" id="PF00225">
    <property type="entry name" value="Kinesin"/>
    <property type="match status" value="1"/>
</dbReference>
<dbReference type="InterPro" id="IPR036961">
    <property type="entry name" value="Kinesin_motor_dom_sf"/>
</dbReference>
<dbReference type="InterPro" id="IPR019821">
    <property type="entry name" value="Kinesin_motor_CS"/>
</dbReference>
<evidence type="ECO:0000256" key="5">
    <source>
        <dbReference type="ARBA" id="ARBA00061615"/>
    </source>
</evidence>
<dbReference type="FunFam" id="3.40.850.10:FF:000087">
    <property type="entry name" value="Kinesin-like protein"/>
    <property type="match status" value="1"/>
</dbReference>
<dbReference type="SUPFAM" id="SSF47781">
    <property type="entry name" value="RuvA domain 2-like"/>
    <property type="match status" value="1"/>
</dbReference>
<dbReference type="SUPFAM" id="SSF52540">
    <property type="entry name" value="P-loop containing nucleoside triphosphate hydrolases"/>
    <property type="match status" value="1"/>
</dbReference>
<dbReference type="PRINTS" id="PR00380">
    <property type="entry name" value="KINESINHEAVY"/>
</dbReference>
<evidence type="ECO:0000256" key="1">
    <source>
        <dbReference type="ARBA" id="ARBA00022701"/>
    </source>
</evidence>
<protein>
    <recommendedName>
        <fullName evidence="7">Kinesin-like protein</fullName>
    </recommendedName>
</protein>
<organism evidence="9 10">
    <name type="scientific">Penstemon smallii</name>
    <dbReference type="NCBI Taxonomy" id="265156"/>
    <lineage>
        <taxon>Eukaryota</taxon>
        <taxon>Viridiplantae</taxon>
        <taxon>Streptophyta</taxon>
        <taxon>Embryophyta</taxon>
        <taxon>Tracheophyta</taxon>
        <taxon>Spermatophyta</taxon>
        <taxon>Magnoliopsida</taxon>
        <taxon>eudicotyledons</taxon>
        <taxon>Gunneridae</taxon>
        <taxon>Pentapetalae</taxon>
        <taxon>asterids</taxon>
        <taxon>lamiids</taxon>
        <taxon>Lamiales</taxon>
        <taxon>Plantaginaceae</taxon>
        <taxon>Cheloneae</taxon>
        <taxon>Penstemon</taxon>
    </lineage>
</organism>
<dbReference type="EMBL" id="JBJXBP010000006">
    <property type="protein sequence ID" value="KAL3826004.1"/>
    <property type="molecule type" value="Genomic_DNA"/>
</dbReference>
<comment type="similarity">
    <text evidence="5">Belongs to the TRAFAC class myosin-kinesin ATPase superfamily. Kinesin family. KIN-10 subfamily.</text>
</comment>
<dbReference type="InterPro" id="IPR001752">
    <property type="entry name" value="Kinesin_motor_dom"/>
</dbReference>
<evidence type="ECO:0000259" key="8">
    <source>
        <dbReference type="PROSITE" id="PS50067"/>
    </source>
</evidence>
<dbReference type="AlphaFoldDB" id="A0ABD3SN70"/>
<dbReference type="Gene3D" id="1.10.150.280">
    <property type="entry name" value="AF1531-like domain"/>
    <property type="match status" value="1"/>
</dbReference>
<comment type="caution">
    <text evidence="9">The sequence shown here is derived from an EMBL/GenBank/DDBJ whole genome shotgun (WGS) entry which is preliminary data.</text>
</comment>
<accession>A0ABD3SN70</accession>
<evidence type="ECO:0000313" key="9">
    <source>
        <dbReference type="EMBL" id="KAL3826004.1"/>
    </source>
</evidence>
<evidence type="ECO:0000256" key="3">
    <source>
        <dbReference type="ARBA" id="ARBA00022840"/>
    </source>
</evidence>
<gene>
    <name evidence="9" type="ORF">ACJIZ3_022033</name>
</gene>
<dbReference type="PROSITE" id="PS50067">
    <property type="entry name" value="KINESIN_MOTOR_2"/>
    <property type="match status" value="1"/>
</dbReference>
<dbReference type="GO" id="GO:0003774">
    <property type="term" value="F:cytoskeletal motor activity"/>
    <property type="evidence" value="ECO:0007669"/>
    <property type="project" value="UniProtKB-UniRule"/>
</dbReference>
<feature type="binding site" evidence="6">
    <location>
        <begin position="114"/>
        <end position="121"/>
    </location>
    <ligand>
        <name>ATP</name>
        <dbReference type="ChEBI" id="CHEBI:30616"/>
    </ligand>
</feature>
<dbReference type="Pfam" id="PF12836">
    <property type="entry name" value="HHH_3"/>
    <property type="match status" value="1"/>
</dbReference>
<dbReference type="GO" id="GO:0005874">
    <property type="term" value="C:microtubule"/>
    <property type="evidence" value="ECO:0007669"/>
    <property type="project" value="UniProtKB-KW"/>
</dbReference>
<feature type="domain" description="Kinesin motor" evidence="8">
    <location>
        <begin position="23"/>
        <end position="346"/>
    </location>
</feature>
<dbReference type="PANTHER" id="PTHR47969">
    <property type="entry name" value="CHROMOSOME-ASSOCIATED KINESIN KIF4A-RELATED"/>
    <property type="match status" value="1"/>
</dbReference>
<dbReference type="InterPro" id="IPR027640">
    <property type="entry name" value="Kinesin-like_fam"/>
</dbReference>
<keyword evidence="10" id="KW-1185">Reference proteome</keyword>
<sequence length="654" mass="72847">MATKAEFFSTPSKNQHQTSSIARVRVIVRVRPFLPQEITSRNGNPSPCISPMGEEFDEVTVLLKDQESSRNECYKLDGFYGQVDDNVISIYEREVKPLIPGIFQGYNATVFAYGATGSGKTYTMQGSDQLPGLMRLAMTDVLSMCDYTKSTIAVSYYEIYLDKCYDLLEPKEKEVMVWSDKYEEIHLKGLSQYEVNSMSEFHEILSPALRRRKVAHTGLNDVSSRSHGVLVINISTPSHDSAQNVVTGKLNLIDLAGNEDNRRTCNEGLRLQESAKINQSLFVLSNVIYALNNKKPRVPYRESKLTRILQDSLGGTSRALMVACLNPGEYQESVYTVSLAARSRHVSDFASSAHKSSNSKGKVDMEAKLLAWQESSGKTKNAQKIGILHSQFTGRTPSLINSANKLNKRPFLSEFKAVRNQGVSNSKERTPCIVRGDLFTGRDHANPNSMAQDFASGDPMKENLAFTVGDATKLETVIPDESLIENEKTAANKCDNVIGLSPIREKVNSPIREKVNSLQISQRKVLSPINSNITKTHSASPDPKTLSLHSLLFNRENGLQMLGTPLEKFTARSSNLKSFLAQDYVEFLNTASREELLELKGIGQKIAEYIIEMREASPLRSLNDLEKIGLSKKQVHNMFGRAARGVFETVEYNA</sequence>
<dbReference type="PANTHER" id="PTHR47969:SF9">
    <property type="entry name" value="KINESIN-LIKE PROTEIN"/>
    <property type="match status" value="1"/>
</dbReference>
<evidence type="ECO:0000313" key="10">
    <source>
        <dbReference type="Proteomes" id="UP001634393"/>
    </source>
</evidence>
<keyword evidence="1 7" id="KW-0493">Microtubule</keyword>
<keyword evidence="3 6" id="KW-0067">ATP-binding</keyword>
<dbReference type="InterPro" id="IPR027417">
    <property type="entry name" value="P-loop_NTPase"/>
</dbReference>
<evidence type="ECO:0000256" key="2">
    <source>
        <dbReference type="ARBA" id="ARBA00022741"/>
    </source>
</evidence>
<dbReference type="SMART" id="SM00129">
    <property type="entry name" value="KISc"/>
    <property type="match status" value="1"/>
</dbReference>
<name>A0ABD3SN70_9LAMI</name>
<keyword evidence="4 6" id="KW-0505">Motor protein</keyword>
<evidence type="ECO:0000256" key="6">
    <source>
        <dbReference type="PROSITE-ProRule" id="PRU00283"/>
    </source>
</evidence>
<dbReference type="FunFam" id="1.10.150.280:FF:000003">
    <property type="entry name" value="Kinesin-like protein KIN-10C"/>
    <property type="match status" value="1"/>
</dbReference>
<evidence type="ECO:0000256" key="7">
    <source>
        <dbReference type="RuleBase" id="RU000394"/>
    </source>
</evidence>
<dbReference type="InterPro" id="IPR010994">
    <property type="entry name" value="RuvA_2-like"/>
</dbReference>
<dbReference type="Proteomes" id="UP001634393">
    <property type="component" value="Unassembled WGS sequence"/>
</dbReference>